<dbReference type="AlphaFoldDB" id="A0A161LHA8"/>
<protein>
    <submittedName>
        <fullName evidence="7">Phage integrase</fullName>
    </submittedName>
</protein>
<dbReference type="Gene3D" id="1.10.150.130">
    <property type="match status" value="1"/>
</dbReference>
<dbReference type="GO" id="GO:0015074">
    <property type="term" value="P:DNA integration"/>
    <property type="evidence" value="ECO:0007669"/>
    <property type="project" value="InterPro"/>
</dbReference>
<evidence type="ECO:0000259" key="6">
    <source>
        <dbReference type="PROSITE" id="PS51900"/>
    </source>
</evidence>
<feature type="compositionally biased region" description="Polar residues" evidence="4">
    <location>
        <begin position="1"/>
        <end position="21"/>
    </location>
</feature>
<dbReference type="InterPro" id="IPR044068">
    <property type="entry name" value="CB"/>
</dbReference>
<dbReference type="InterPro" id="IPR011010">
    <property type="entry name" value="DNA_brk_join_enz"/>
</dbReference>
<feature type="domain" description="Tyr recombinase" evidence="5">
    <location>
        <begin position="143"/>
        <end position="332"/>
    </location>
</feature>
<comment type="caution">
    <text evidence="7">The sequence shown here is derived from an EMBL/GenBank/DDBJ whole genome shotgun (WGS) entry which is preliminary data.</text>
</comment>
<dbReference type="InterPro" id="IPR013762">
    <property type="entry name" value="Integrase-like_cat_sf"/>
</dbReference>
<feature type="compositionally biased region" description="Pro residues" evidence="4">
    <location>
        <begin position="22"/>
        <end position="34"/>
    </location>
</feature>
<dbReference type="PANTHER" id="PTHR30349:SF81">
    <property type="entry name" value="TYROSINE RECOMBINASE XERC"/>
    <property type="match status" value="1"/>
</dbReference>
<evidence type="ECO:0000256" key="4">
    <source>
        <dbReference type="SAM" id="MobiDB-lite"/>
    </source>
</evidence>
<dbReference type="GO" id="GO:0003677">
    <property type="term" value="F:DNA binding"/>
    <property type="evidence" value="ECO:0007669"/>
    <property type="project" value="UniProtKB-UniRule"/>
</dbReference>
<dbReference type="Pfam" id="PF00589">
    <property type="entry name" value="Phage_integrase"/>
    <property type="match status" value="1"/>
</dbReference>
<dbReference type="RefSeq" id="WP_068897144.1">
    <property type="nucleotide sequence ID" value="NZ_BDCX01000006.1"/>
</dbReference>
<dbReference type="Proteomes" id="UP000077701">
    <property type="component" value="Unassembled WGS sequence"/>
</dbReference>
<dbReference type="GO" id="GO:0006310">
    <property type="term" value="P:DNA recombination"/>
    <property type="evidence" value="ECO:0007669"/>
    <property type="project" value="UniProtKB-KW"/>
</dbReference>
<dbReference type="STRING" id="161355.PS9374_02677"/>
<dbReference type="InterPro" id="IPR050090">
    <property type="entry name" value="Tyrosine_recombinase_XerCD"/>
</dbReference>
<feature type="domain" description="Core-binding (CB)" evidence="6">
    <location>
        <begin position="35"/>
        <end position="128"/>
    </location>
</feature>
<evidence type="ECO:0000256" key="1">
    <source>
        <dbReference type="ARBA" id="ARBA00023125"/>
    </source>
</evidence>
<organism evidence="7 8">
    <name type="scientific">Planomonospora sphaerica</name>
    <dbReference type="NCBI Taxonomy" id="161355"/>
    <lineage>
        <taxon>Bacteria</taxon>
        <taxon>Bacillati</taxon>
        <taxon>Actinomycetota</taxon>
        <taxon>Actinomycetes</taxon>
        <taxon>Streptosporangiales</taxon>
        <taxon>Streptosporangiaceae</taxon>
        <taxon>Planomonospora</taxon>
    </lineage>
</organism>
<feature type="region of interest" description="Disordered" evidence="4">
    <location>
        <begin position="1"/>
        <end position="36"/>
    </location>
</feature>
<dbReference type="EMBL" id="BDCX01000006">
    <property type="protein sequence ID" value="GAT67024.1"/>
    <property type="molecule type" value="Genomic_DNA"/>
</dbReference>
<dbReference type="InterPro" id="IPR002104">
    <property type="entry name" value="Integrase_catalytic"/>
</dbReference>
<evidence type="ECO:0000259" key="5">
    <source>
        <dbReference type="PROSITE" id="PS51898"/>
    </source>
</evidence>
<keyword evidence="1 3" id="KW-0238">DNA-binding</keyword>
<keyword evidence="2" id="KW-0233">DNA recombination</keyword>
<dbReference type="PROSITE" id="PS51898">
    <property type="entry name" value="TYR_RECOMBINASE"/>
    <property type="match status" value="1"/>
</dbReference>
<evidence type="ECO:0000313" key="8">
    <source>
        <dbReference type="Proteomes" id="UP000077701"/>
    </source>
</evidence>
<dbReference type="Gene3D" id="1.10.443.10">
    <property type="entry name" value="Intergrase catalytic core"/>
    <property type="match status" value="1"/>
</dbReference>
<dbReference type="PROSITE" id="PS51900">
    <property type="entry name" value="CB"/>
    <property type="match status" value="1"/>
</dbReference>
<evidence type="ECO:0000256" key="3">
    <source>
        <dbReference type="PROSITE-ProRule" id="PRU01248"/>
    </source>
</evidence>
<evidence type="ECO:0000313" key="7">
    <source>
        <dbReference type="EMBL" id="GAT67024.1"/>
    </source>
</evidence>
<evidence type="ECO:0000256" key="2">
    <source>
        <dbReference type="ARBA" id="ARBA00023172"/>
    </source>
</evidence>
<name>A0A161LHA8_9ACTN</name>
<dbReference type="PANTHER" id="PTHR30349">
    <property type="entry name" value="PHAGE INTEGRASE-RELATED"/>
    <property type="match status" value="1"/>
</dbReference>
<proteinExistence type="predicted"/>
<gene>
    <name evidence="7" type="ORF">PS9374_02677</name>
</gene>
<dbReference type="OrthoDB" id="3216862at2"/>
<reference evidence="7 8" key="1">
    <citation type="journal article" date="2016" name="Genome Announc.">
        <title>Draft Genome Sequence of Planomonospora sphaerica JCM9374, a Rare Actinomycete.</title>
        <authorList>
            <person name="Dohra H."/>
            <person name="Suzuki T."/>
            <person name="Inoue Y."/>
            <person name="Kodani S."/>
        </authorList>
    </citation>
    <scope>NUCLEOTIDE SEQUENCE [LARGE SCALE GENOMIC DNA]</scope>
    <source>
        <strain evidence="7 8">JCM 9374</strain>
    </source>
</reference>
<accession>A0A161LHA8</accession>
<sequence length="338" mass="36703">MTSGNTLPATAQAVGNTSGNTPPRPPGRQPPALPAPYDRVLADYTAALESSPLAASSTAKYRSRVRGFLTWMAEAATDQMLDGDPLTDPAAAAWAVRDYRRHLKNGRRAPTTIDNVLAAVDDFYARTGLGTTGTRRERARRRTAPKALDERRIRRYLREVERSASPRDTVIALLPYLAGLRIGEVVALDLADVRLSARKGELRVRGKGSDGGKIRTVDLHPDLRAALQTWLQARAAWPGAHTNAALLLNTRSGRLTDRAARTIITDLGTAAGINDDPAEPFGPHVLRHTFGTQLVRAGKDLILVAELMGHERLDTTRQYTLPTPADRAAALQALITDH</sequence>
<dbReference type="InterPro" id="IPR010998">
    <property type="entry name" value="Integrase_recombinase_N"/>
</dbReference>
<dbReference type="SUPFAM" id="SSF56349">
    <property type="entry name" value="DNA breaking-rejoining enzymes"/>
    <property type="match status" value="1"/>
</dbReference>
<reference evidence="8" key="2">
    <citation type="submission" date="2016-04" db="EMBL/GenBank/DDBJ databases">
        <title>Planomonospora sphaerica JCM9374 whole genome shotgun sequence.</title>
        <authorList>
            <person name="Suzuki T."/>
            <person name="Dohra H."/>
            <person name="Kodani S."/>
        </authorList>
    </citation>
    <scope>NUCLEOTIDE SEQUENCE [LARGE SCALE GENOMIC DNA]</scope>
    <source>
        <strain evidence="8">JCM 9374</strain>
    </source>
</reference>
<keyword evidence="8" id="KW-1185">Reference proteome</keyword>
<dbReference type="CDD" id="cd00397">
    <property type="entry name" value="DNA_BRE_C"/>
    <property type="match status" value="1"/>
</dbReference>